<accession>A0A4S2JCB3</accession>
<feature type="region of interest" description="Disordered" evidence="1">
    <location>
        <begin position="138"/>
        <end position="168"/>
    </location>
</feature>
<keyword evidence="3" id="KW-1185">Reference proteome</keyword>
<organism evidence="2 3">
    <name type="scientific">Temnothorax longispinosus</name>
    <dbReference type="NCBI Taxonomy" id="300112"/>
    <lineage>
        <taxon>Eukaryota</taxon>
        <taxon>Metazoa</taxon>
        <taxon>Ecdysozoa</taxon>
        <taxon>Arthropoda</taxon>
        <taxon>Hexapoda</taxon>
        <taxon>Insecta</taxon>
        <taxon>Pterygota</taxon>
        <taxon>Neoptera</taxon>
        <taxon>Endopterygota</taxon>
        <taxon>Hymenoptera</taxon>
        <taxon>Apocrita</taxon>
        <taxon>Aculeata</taxon>
        <taxon>Formicoidea</taxon>
        <taxon>Formicidae</taxon>
        <taxon>Myrmicinae</taxon>
        <taxon>Temnothorax</taxon>
    </lineage>
</organism>
<evidence type="ECO:0000256" key="1">
    <source>
        <dbReference type="SAM" id="MobiDB-lite"/>
    </source>
</evidence>
<protein>
    <submittedName>
        <fullName evidence="2">Uncharacterized protein</fullName>
    </submittedName>
</protein>
<feature type="region of interest" description="Disordered" evidence="1">
    <location>
        <begin position="208"/>
        <end position="233"/>
    </location>
</feature>
<dbReference type="AlphaFoldDB" id="A0A4S2JCB3"/>
<sequence length="306" mass="33599">MAGASKSAPENTAVTIRLPLSRKFGGARRETALIRECIRAPHKIAAPHNVSPVTPSSSLLVVSYSRACPPHFFLLTTLSPRNSSFVITVLVTESILALVFACTTLYDHVGNTRRRTGGIRERLTGSETQERIVESCPTTAEESKKAKEGVRRTAGVKGRRKKKSRTENDTLTRLEKIVFLCRDSRHTLQKTLAAGNKLPLEISESLLRGAPRSSTSTEARDRVVPDGPEGNRARSAAAAVAAGEFECADDISLYRRERTEERRKQAENSGKEQKSRVKQKSRELEPSLTPKQPVTLQDGGVPFKNG</sequence>
<dbReference type="Proteomes" id="UP000310200">
    <property type="component" value="Unassembled WGS sequence"/>
</dbReference>
<evidence type="ECO:0000313" key="3">
    <source>
        <dbReference type="Proteomes" id="UP000310200"/>
    </source>
</evidence>
<feature type="compositionally biased region" description="Basic and acidic residues" evidence="1">
    <location>
        <begin position="218"/>
        <end position="232"/>
    </location>
</feature>
<feature type="region of interest" description="Disordered" evidence="1">
    <location>
        <begin position="258"/>
        <end position="306"/>
    </location>
</feature>
<feature type="compositionally biased region" description="Basic and acidic residues" evidence="1">
    <location>
        <begin position="258"/>
        <end position="285"/>
    </location>
</feature>
<feature type="compositionally biased region" description="Basic and acidic residues" evidence="1">
    <location>
        <begin position="141"/>
        <end position="151"/>
    </location>
</feature>
<dbReference type="EMBL" id="QBLH01003815">
    <property type="protein sequence ID" value="TGZ32596.1"/>
    <property type="molecule type" value="Genomic_DNA"/>
</dbReference>
<gene>
    <name evidence="2" type="ORF">DBV15_08934</name>
</gene>
<proteinExistence type="predicted"/>
<comment type="caution">
    <text evidence="2">The sequence shown here is derived from an EMBL/GenBank/DDBJ whole genome shotgun (WGS) entry which is preliminary data.</text>
</comment>
<reference evidence="2 3" key="1">
    <citation type="journal article" date="2019" name="Philos. Trans. R. Soc. Lond., B, Biol. Sci.">
        <title>Ant behaviour and brain gene expression of defending hosts depend on the ecological success of the intruding social parasite.</title>
        <authorList>
            <person name="Kaur R."/>
            <person name="Stoldt M."/>
            <person name="Jongepier E."/>
            <person name="Feldmeyer B."/>
            <person name="Menzel F."/>
            <person name="Bornberg-Bauer E."/>
            <person name="Foitzik S."/>
        </authorList>
    </citation>
    <scope>NUCLEOTIDE SEQUENCE [LARGE SCALE GENOMIC DNA]</scope>
    <source>
        <tissue evidence="2">Whole body</tissue>
    </source>
</reference>
<name>A0A4S2JCB3_9HYME</name>
<evidence type="ECO:0000313" key="2">
    <source>
        <dbReference type="EMBL" id="TGZ32596.1"/>
    </source>
</evidence>